<protein>
    <recommendedName>
        <fullName evidence="4">Response regulatory domain-containing protein</fullName>
    </recommendedName>
</protein>
<keyword evidence="3" id="KW-1185">Reference proteome</keyword>
<dbReference type="AlphaFoldDB" id="A0A239KZ60"/>
<dbReference type="RefSeq" id="WP_089234634.1">
    <property type="nucleotide sequence ID" value="NZ_FZOY01000008.1"/>
</dbReference>
<feature type="region of interest" description="Disordered" evidence="1">
    <location>
        <begin position="118"/>
        <end position="166"/>
    </location>
</feature>
<accession>A0A239KZ60</accession>
<evidence type="ECO:0000256" key="1">
    <source>
        <dbReference type="SAM" id="MobiDB-lite"/>
    </source>
</evidence>
<dbReference type="EMBL" id="FZOY01000008">
    <property type="protein sequence ID" value="SNT23335.1"/>
    <property type="molecule type" value="Genomic_DNA"/>
</dbReference>
<gene>
    <name evidence="2" type="ORF">SAMN05421757_108138</name>
</gene>
<dbReference type="Proteomes" id="UP000198426">
    <property type="component" value="Unassembled WGS sequence"/>
</dbReference>
<evidence type="ECO:0000313" key="2">
    <source>
        <dbReference type="EMBL" id="SNT23335.1"/>
    </source>
</evidence>
<reference evidence="2 3" key="1">
    <citation type="submission" date="2017-06" db="EMBL/GenBank/DDBJ databases">
        <authorList>
            <person name="Kim H.J."/>
            <person name="Triplett B.A."/>
        </authorList>
    </citation>
    <scope>NUCLEOTIDE SEQUENCE [LARGE SCALE GENOMIC DNA]</scope>
    <source>
        <strain evidence="2 3">DSM 29339</strain>
    </source>
</reference>
<sequence length="166" mass="17468">MKLIFLEPDVVIAADMAETAREVFGQPEIRIVETIDDACAALAEDGATWSAMVLNGTTDELADARLRGLLEQSAVPAIVTTAGDLVELPAGWHALPMPFTSGDLATLLLRVVRPRRPDFDGAAPGPRGPVLDMSGLNGGDTGAPSAHPQPEVQAPLGLEAQARRLR</sequence>
<evidence type="ECO:0000313" key="3">
    <source>
        <dbReference type="Proteomes" id="UP000198426"/>
    </source>
</evidence>
<organism evidence="2 3">
    <name type="scientific">Tropicimonas sediminicola</name>
    <dbReference type="NCBI Taxonomy" id="1031541"/>
    <lineage>
        <taxon>Bacteria</taxon>
        <taxon>Pseudomonadati</taxon>
        <taxon>Pseudomonadota</taxon>
        <taxon>Alphaproteobacteria</taxon>
        <taxon>Rhodobacterales</taxon>
        <taxon>Roseobacteraceae</taxon>
        <taxon>Tropicimonas</taxon>
    </lineage>
</organism>
<proteinExistence type="predicted"/>
<evidence type="ECO:0008006" key="4">
    <source>
        <dbReference type="Google" id="ProtNLM"/>
    </source>
</evidence>
<name>A0A239KZ60_9RHOB</name>